<reference evidence="2 3" key="1">
    <citation type="submission" date="2024-10" db="EMBL/GenBank/DDBJ databases">
        <title>The Natural Products Discovery Center: Release of the First 8490 Sequenced Strains for Exploring Actinobacteria Biosynthetic Diversity.</title>
        <authorList>
            <person name="Kalkreuter E."/>
            <person name="Kautsar S.A."/>
            <person name="Yang D."/>
            <person name="Bader C.D."/>
            <person name="Teijaro C.N."/>
            <person name="Fluegel L."/>
            <person name="Davis C.M."/>
            <person name="Simpson J.R."/>
            <person name="Lauterbach L."/>
            <person name="Steele A.D."/>
            <person name="Gui C."/>
            <person name="Meng S."/>
            <person name="Li G."/>
            <person name="Viehrig K."/>
            <person name="Ye F."/>
            <person name="Su P."/>
            <person name="Kiefer A.F."/>
            <person name="Nichols A."/>
            <person name="Cepeda A.J."/>
            <person name="Yan W."/>
            <person name="Fan B."/>
            <person name="Jiang Y."/>
            <person name="Adhikari A."/>
            <person name="Zheng C.-J."/>
            <person name="Schuster L."/>
            <person name="Cowan T.M."/>
            <person name="Smanski M.J."/>
            <person name="Chevrette M.G."/>
            <person name="De Carvalho L.P.S."/>
            <person name="Shen B."/>
        </authorList>
    </citation>
    <scope>NUCLEOTIDE SEQUENCE [LARGE SCALE GENOMIC DNA]</scope>
    <source>
        <strain evidence="2 3">NPDC006488</strain>
    </source>
</reference>
<dbReference type="Proteomes" id="UP001601303">
    <property type="component" value="Unassembled WGS sequence"/>
</dbReference>
<evidence type="ECO:0000313" key="3">
    <source>
        <dbReference type="Proteomes" id="UP001601303"/>
    </source>
</evidence>
<sequence>MSQVDDAVSAWERIVRWFTANTPAHADALNPPATEEQIAWAESKMGVSLPAELRQLLMVNNGSTAKHRSLTGNAFYDARGGGDYSPFPSDYVFCDVELMCSLYTGNRAASISMQEPGSRYEYWKEGWIPVFRKKEVHAGLFLDMSVGQVPASLYEYEEESFPELAFRSLADYLSTVADALDGIRRFTVMGRQAPHLPTVREGLICW</sequence>
<keyword evidence="3" id="KW-1185">Reference proteome</keyword>
<protein>
    <submittedName>
        <fullName evidence="2">SMI1/KNR4 family protein</fullName>
    </submittedName>
</protein>
<evidence type="ECO:0000313" key="2">
    <source>
        <dbReference type="EMBL" id="MFE9606698.1"/>
    </source>
</evidence>
<feature type="domain" description="Knr4/Smi1-like" evidence="1">
    <location>
        <begin position="32"/>
        <end position="175"/>
    </location>
</feature>
<dbReference type="Pfam" id="PF09346">
    <property type="entry name" value="SMI1_KNR4"/>
    <property type="match status" value="1"/>
</dbReference>
<dbReference type="SUPFAM" id="SSF160631">
    <property type="entry name" value="SMI1/KNR4-like"/>
    <property type="match status" value="1"/>
</dbReference>
<dbReference type="PANTHER" id="PTHR47432">
    <property type="entry name" value="CELL WALL ASSEMBLY REGULATOR SMI1"/>
    <property type="match status" value="1"/>
</dbReference>
<evidence type="ECO:0000259" key="1">
    <source>
        <dbReference type="SMART" id="SM00860"/>
    </source>
</evidence>
<comment type="caution">
    <text evidence="2">The sequence shown here is derived from an EMBL/GenBank/DDBJ whole genome shotgun (WGS) entry which is preliminary data.</text>
</comment>
<dbReference type="EMBL" id="JBIAHM010000032">
    <property type="protein sequence ID" value="MFE9606698.1"/>
    <property type="molecule type" value="Genomic_DNA"/>
</dbReference>
<dbReference type="RefSeq" id="WP_388115395.1">
    <property type="nucleotide sequence ID" value="NZ_JBIAHM010000032.1"/>
</dbReference>
<organism evidence="2 3">
    <name type="scientific">Streptomyces hokutonensis</name>
    <dbReference type="NCBI Taxonomy" id="1306990"/>
    <lineage>
        <taxon>Bacteria</taxon>
        <taxon>Bacillati</taxon>
        <taxon>Actinomycetota</taxon>
        <taxon>Actinomycetes</taxon>
        <taxon>Kitasatosporales</taxon>
        <taxon>Streptomycetaceae</taxon>
        <taxon>Streptomyces</taxon>
    </lineage>
</organism>
<proteinExistence type="predicted"/>
<dbReference type="InterPro" id="IPR037883">
    <property type="entry name" value="Knr4/Smi1-like_sf"/>
</dbReference>
<dbReference type="InterPro" id="IPR018958">
    <property type="entry name" value="Knr4/Smi1-like_dom"/>
</dbReference>
<dbReference type="InterPro" id="IPR051873">
    <property type="entry name" value="KNR4/SMI1_regulator"/>
</dbReference>
<accession>A0ABW6MMQ9</accession>
<dbReference type="SMART" id="SM00860">
    <property type="entry name" value="SMI1_KNR4"/>
    <property type="match status" value="1"/>
</dbReference>
<name>A0ABW6MMQ9_9ACTN</name>
<gene>
    <name evidence="2" type="ORF">ACFYNQ_50190</name>
</gene>
<dbReference type="PANTHER" id="PTHR47432:SF1">
    <property type="entry name" value="CELL WALL ASSEMBLY REGULATOR SMI1"/>
    <property type="match status" value="1"/>
</dbReference>
<dbReference type="Gene3D" id="3.40.1580.10">
    <property type="entry name" value="SMI1/KNR4-like"/>
    <property type="match status" value="1"/>
</dbReference>